<dbReference type="GO" id="GO:0007606">
    <property type="term" value="P:sensory perception of chemical stimulus"/>
    <property type="evidence" value="ECO:0007669"/>
    <property type="project" value="UniProtKB-UniRule"/>
</dbReference>
<feature type="transmembrane region" description="Helical" evidence="6">
    <location>
        <begin position="92"/>
        <end position="115"/>
    </location>
</feature>
<organism evidence="7 8">
    <name type="scientific">Gnathostoma spinigerum</name>
    <dbReference type="NCBI Taxonomy" id="75299"/>
    <lineage>
        <taxon>Eukaryota</taxon>
        <taxon>Metazoa</taxon>
        <taxon>Ecdysozoa</taxon>
        <taxon>Nematoda</taxon>
        <taxon>Chromadorea</taxon>
        <taxon>Rhabditida</taxon>
        <taxon>Spirurina</taxon>
        <taxon>Gnathostomatomorpha</taxon>
        <taxon>Gnathostomatoidea</taxon>
        <taxon>Gnathostomatidae</taxon>
        <taxon>Gnathostoma</taxon>
    </lineage>
</organism>
<dbReference type="Pfam" id="PF02118">
    <property type="entry name" value="Srg"/>
    <property type="match status" value="1"/>
</dbReference>
<protein>
    <recommendedName>
        <fullName evidence="6">Serpentine receptor class gamma</fullName>
    </recommendedName>
</protein>
<feature type="transmembrane region" description="Helical" evidence="6">
    <location>
        <begin position="17"/>
        <end position="37"/>
    </location>
</feature>
<sequence length="137" mass="15996">MVFTCIISCQIEAYRDWFLILLLFGAADLVISLCTVVKYRKTTHFHGDQSRIERRMLFIALVMFAVSAVLMLYFLTLIIFTFRNHQFLKRYIFGANAAFIDLFMLSNVWILLVICSDVRQNMKGLWCGRCGRVHPSK</sequence>
<dbReference type="EMBL" id="JBGFUD010000871">
    <property type="protein sequence ID" value="MFH4975369.1"/>
    <property type="molecule type" value="Genomic_DNA"/>
</dbReference>
<evidence type="ECO:0000256" key="6">
    <source>
        <dbReference type="RuleBase" id="RU280813"/>
    </source>
</evidence>
<evidence type="ECO:0000256" key="3">
    <source>
        <dbReference type="ARBA" id="ARBA00022692"/>
    </source>
</evidence>
<evidence type="ECO:0000256" key="5">
    <source>
        <dbReference type="ARBA" id="ARBA00023136"/>
    </source>
</evidence>
<comment type="caution">
    <text evidence="6">Lacks conserved residue(s) required for the propagation of feature annotation.</text>
</comment>
<dbReference type="Proteomes" id="UP001608902">
    <property type="component" value="Unassembled WGS sequence"/>
</dbReference>
<evidence type="ECO:0000313" key="8">
    <source>
        <dbReference type="Proteomes" id="UP001608902"/>
    </source>
</evidence>
<evidence type="ECO:0000256" key="1">
    <source>
        <dbReference type="ARBA" id="ARBA00004141"/>
    </source>
</evidence>
<dbReference type="GO" id="GO:0016020">
    <property type="term" value="C:membrane"/>
    <property type="evidence" value="ECO:0007669"/>
    <property type="project" value="UniProtKB-SubCell"/>
</dbReference>
<reference evidence="7 8" key="1">
    <citation type="submission" date="2024-08" db="EMBL/GenBank/DDBJ databases">
        <title>Gnathostoma spinigerum genome.</title>
        <authorList>
            <person name="Gonzalez-Bertolin B."/>
            <person name="Monzon S."/>
            <person name="Zaballos A."/>
            <person name="Jimenez P."/>
            <person name="Dekumyoy P."/>
            <person name="Varona S."/>
            <person name="Cuesta I."/>
            <person name="Sumanam S."/>
            <person name="Adisakwattana P."/>
            <person name="Gasser R.B."/>
            <person name="Hernandez-Gonzalez A."/>
            <person name="Young N.D."/>
            <person name="Perteguer M.J."/>
        </authorList>
    </citation>
    <scope>NUCLEOTIDE SEQUENCE [LARGE SCALE GENOMIC DNA]</scope>
    <source>
        <strain evidence="7">AL3</strain>
        <tissue evidence="7">Liver</tissue>
    </source>
</reference>
<accession>A0ABD6EB58</accession>
<dbReference type="InterPro" id="IPR000609">
    <property type="entry name" value="7TM_GPCR_serpentine_rcpt_Srg"/>
</dbReference>
<evidence type="ECO:0000313" key="7">
    <source>
        <dbReference type="EMBL" id="MFH4975369.1"/>
    </source>
</evidence>
<keyword evidence="3 6" id="KW-0812">Transmembrane</keyword>
<gene>
    <name evidence="7" type="ORF">AB6A40_002078</name>
</gene>
<comment type="subcellular location">
    <subcellularLocation>
        <location evidence="1">Membrane</location>
        <topology evidence="1">Multi-pass membrane protein</topology>
    </subcellularLocation>
</comment>
<name>A0ABD6EB58_9BILA</name>
<keyword evidence="4 6" id="KW-1133">Transmembrane helix</keyword>
<keyword evidence="8" id="KW-1185">Reference proteome</keyword>
<keyword evidence="5 6" id="KW-0472">Membrane</keyword>
<comment type="similarity">
    <text evidence="2 6">Belongs to the nematode receptor-like protein srg family.</text>
</comment>
<comment type="caution">
    <text evidence="7">The sequence shown here is derived from an EMBL/GenBank/DDBJ whole genome shotgun (WGS) entry which is preliminary data.</text>
</comment>
<dbReference type="AlphaFoldDB" id="A0ABD6EB58"/>
<evidence type="ECO:0000256" key="2">
    <source>
        <dbReference type="ARBA" id="ARBA00005692"/>
    </source>
</evidence>
<evidence type="ECO:0000256" key="4">
    <source>
        <dbReference type="ARBA" id="ARBA00022989"/>
    </source>
</evidence>
<proteinExistence type="inferred from homology"/>
<feature type="transmembrane region" description="Helical" evidence="6">
    <location>
        <begin position="57"/>
        <end position="80"/>
    </location>
</feature>